<organism evidence="6 7">
    <name type="scientific">Pristionchus entomophagus</name>
    <dbReference type="NCBI Taxonomy" id="358040"/>
    <lineage>
        <taxon>Eukaryota</taxon>
        <taxon>Metazoa</taxon>
        <taxon>Ecdysozoa</taxon>
        <taxon>Nematoda</taxon>
        <taxon>Chromadorea</taxon>
        <taxon>Rhabditida</taxon>
        <taxon>Rhabditina</taxon>
        <taxon>Diplogasteromorpha</taxon>
        <taxon>Diplogasteroidea</taxon>
        <taxon>Neodiplogasteridae</taxon>
        <taxon>Pristionchus</taxon>
    </lineage>
</organism>
<feature type="region of interest" description="Disordered" evidence="4">
    <location>
        <begin position="140"/>
        <end position="193"/>
    </location>
</feature>
<proteinExistence type="predicted"/>
<gene>
    <name evidence="6" type="ORF">PENTCL1PPCAC_22830</name>
</gene>
<name>A0AAV5U1C1_9BILA</name>
<dbReference type="EMBL" id="BTSX01000005">
    <property type="protein sequence ID" value="GMT00656.1"/>
    <property type="molecule type" value="Genomic_DNA"/>
</dbReference>
<feature type="compositionally biased region" description="Basic and acidic residues" evidence="4">
    <location>
        <begin position="149"/>
        <end position="177"/>
    </location>
</feature>
<dbReference type="InterPro" id="IPR039845">
    <property type="entry name" value="FAM192A"/>
</dbReference>
<evidence type="ECO:0000259" key="5">
    <source>
        <dbReference type="Pfam" id="PF10187"/>
    </source>
</evidence>
<reference evidence="6" key="1">
    <citation type="submission" date="2023-10" db="EMBL/GenBank/DDBJ databases">
        <title>Genome assembly of Pristionchus species.</title>
        <authorList>
            <person name="Yoshida K."/>
            <person name="Sommer R.J."/>
        </authorList>
    </citation>
    <scope>NUCLEOTIDE SEQUENCE</scope>
    <source>
        <strain evidence="6">RS0144</strain>
    </source>
</reference>
<evidence type="ECO:0000256" key="3">
    <source>
        <dbReference type="SAM" id="Coils"/>
    </source>
</evidence>
<dbReference type="PANTHER" id="PTHR13495:SF0">
    <property type="entry name" value="PSME3-INTERACTING PROTEIN"/>
    <property type="match status" value="1"/>
</dbReference>
<keyword evidence="3" id="KW-0175">Coiled coil</keyword>
<accession>A0AAV5U1C1</accession>
<feature type="coiled-coil region" evidence="3">
    <location>
        <begin position="45"/>
        <end position="111"/>
    </location>
</feature>
<sequence length="193" mass="22165">MSSGFVSSSELSEERKKRQEVYAKRNLIKYISDAPEPEVCNKSLYDQLRINKDKKELEMQEERALKNLVRGIDEDESHFLSMVNDIQRKDEKAKKKEEEELLREMKEVKGKISIDLPARETRLPVKGEVNEGVKSKQARLIGSSIKRKSTVEEENVQKKHRRDESFDFSGEKKEENGGKGGGLVDYGSDSDEV</sequence>
<evidence type="ECO:0000313" key="7">
    <source>
        <dbReference type="Proteomes" id="UP001432027"/>
    </source>
</evidence>
<evidence type="ECO:0000256" key="4">
    <source>
        <dbReference type="SAM" id="MobiDB-lite"/>
    </source>
</evidence>
<dbReference type="Pfam" id="PF10187">
    <property type="entry name" value="FAM192A_Fyv6_N"/>
    <property type="match status" value="1"/>
</dbReference>
<comment type="subcellular location">
    <subcellularLocation>
        <location evidence="1">Nucleus</location>
    </subcellularLocation>
</comment>
<keyword evidence="7" id="KW-1185">Reference proteome</keyword>
<comment type="caution">
    <text evidence="6">The sequence shown here is derived from an EMBL/GenBank/DDBJ whole genome shotgun (WGS) entry which is preliminary data.</text>
</comment>
<dbReference type="GO" id="GO:0005634">
    <property type="term" value="C:nucleus"/>
    <property type="evidence" value="ECO:0007669"/>
    <property type="project" value="UniProtKB-SubCell"/>
</dbReference>
<protein>
    <recommendedName>
        <fullName evidence="5">FAM192A/Fyv6 N-terminal domain-containing protein</fullName>
    </recommendedName>
</protein>
<feature type="non-terminal residue" evidence="6">
    <location>
        <position position="193"/>
    </location>
</feature>
<dbReference type="InterPro" id="IPR019331">
    <property type="entry name" value="FAM192A/Fyv6_N"/>
</dbReference>
<evidence type="ECO:0000256" key="1">
    <source>
        <dbReference type="ARBA" id="ARBA00004123"/>
    </source>
</evidence>
<feature type="domain" description="FAM192A/Fyv6 N-terminal" evidence="5">
    <location>
        <begin position="5"/>
        <end position="106"/>
    </location>
</feature>
<evidence type="ECO:0000256" key="2">
    <source>
        <dbReference type="ARBA" id="ARBA00023242"/>
    </source>
</evidence>
<dbReference type="AlphaFoldDB" id="A0AAV5U1C1"/>
<dbReference type="Proteomes" id="UP001432027">
    <property type="component" value="Unassembled WGS sequence"/>
</dbReference>
<evidence type="ECO:0000313" key="6">
    <source>
        <dbReference type="EMBL" id="GMT00656.1"/>
    </source>
</evidence>
<keyword evidence="2" id="KW-0539">Nucleus</keyword>
<dbReference type="PANTHER" id="PTHR13495">
    <property type="entry name" value="NEFA-INTERACTING NUCLEAR PROTEIN NIP30"/>
    <property type="match status" value="1"/>
</dbReference>